<dbReference type="Proteomes" id="UP001642409">
    <property type="component" value="Unassembled WGS sequence"/>
</dbReference>
<evidence type="ECO:0000313" key="5">
    <source>
        <dbReference type="Proteomes" id="UP001642409"/>
    </source>
</evidence>
<evidence type="ECO:0008006" key="6">
    <source>
        <dbReference type="Google" id="ProtNLM"/>
    </source>
</evidence>
<evidence type="ECO:0000313" key="4">
    <source>
        <dbReference type="EMBL" id="CAL6025268.1"/>
    </source>
</evidence>
<reference evidence="3" key="1">
    <citation type="submission" date="2023-06" db="EMBL/GenBank/DDBJ databases">
        <authorList>
            <person name="Kurt Z."/>
        </authorList>
    </citation>
    <scope>NUCLEOTIDE SEQUENCE</scope>
</reference>
<dbReference type="PANTHER" id="PTHR46652:SF3">
    <property type="entry name" value="LEUCINE-RICH REPEAT-CONTAINING PROTEIN 9"/>
    <property type="match status" value="1"/>
</dbReference>
<evidence type="ECO:0000256" key="1">
    <source>
        <dbReference type="ARBA" id="ARBA00022614"/>
    </source>
</evidence>
<dbReference type="SMART" id="SM00365">
    <property type="entry name" value="LRR_SD22"/>
    <property type="match status" value="11"/>
</dbReference>
<comment type="caution">
    <text evidence="3">The sequence shown here is derived from an EMBL/GenBank/DDBJ whole genome shotgun (WGS) entry which is preliminary data.</text>
</comment>
<reference evidence="4 5" key="2">
    <citation type="submission" date="2024-07" db="EMBL/GenBank/DDBJ databases">
        <authorList>
            <person name="Akdeniz Z."/>
        </authorList>
    </citation>
    <scope>NUCLEOTIDE SEQUENCE [LARGE SCALE GENOMIC DNA]</scope>
</reference>
<sequence length="1194" mass="139294">MIPKIFENYIKITHTKQLMDINIEKQEKIWIENILHTKIDLIPVNVKHLTIRLCNLLSLKGLANVLDLIYLDVSWNPIYSMHEVIVHKNLKTLILQNCQIIEVSQVSQLLSLIEFDATNNFIVNSLPLIDHPNFEVKWLTLQQNATQAHFDMYLHHLNNSMEVKKFMKEELSKKLESDYMIKMTKRYISKVKNGKLVVDNDQDMTHFRFTDCIKAKISSFNKCYNINFEFTPKQLKELSITNSKLTSVEGVQKITLLEQINFQNNNIIFIDPIKTLINLQLVVVDGNHIHDIQVIHNLPNFKGNNIKKQIAPTDEIYKKYLGHSFSQDKVNELRQIFEENQYFFALYEYDFDLATHFKQFAQNRTLKIINHNLKSIRFVDFLDIDELNLQNCYQVDLDRTPRNIKTLIMNNCHLTTARIMGLEKMRQLTDLNLGLNALTDDSLEIIGSLNNLRSLDFSINRFESTDKIQLLTQLQSLDLNQNHIKTIDSLEFLTGLENLDISYNQVSKINKLENLVNMIVLNISHNKIDSIQSLHKMTNLVSFDISFNSIISVEICNNFKMLRDLRTQKNKIQDFSTIMSHQNCLQTWQSEQNQLEDHDNVSPELTTRQITDLKMGQKYYQNNEQMLKKYQDKFTNNDISIYNDNQVMNLLFADVHKVKKITIENSENIIFDMSPVYVQVLSVRNSKLQHITNIYQMEQIVDLDLSGNIIRDVSELGALVNLIHLNVSSNDIYRIDSFKELTKLQLLNVSNNKILFCKPIQDLNIKELDINNNLINDLEIVMKMKHFQYKFVSSYTHHHEQSVYDYQQYLGENFGSEESALQFANNYKQQHLVQIQNNKLNIEDQPQLVSIQFVDQLNIKQLSVKQCNNLSLERSPKYLTNLTINNCDLTHLADLQCCRQLLNLNLSNNKLSEFSSICQLTTLNSLDLSSNNIVHVNLLNHLIHLTSINLNNNKILLIQPVSTLQSLKQFSADFNFICDFYTIQSLPHFKTSFITCQNTPSDSDFENYLNFAESHQPIHELQQLINNKNQQSQELVVFAQYDRKMVQKYSEFKSISQNVELVDFAFIDNLNYLEFAIYQCTNVQFKRTPRIVQKLRITSCELTRLNGIEKMTQLTHLIIIKNQISNIDPLKALKNLVVLELNRNKIVNIEPLRGLIGLTHLNIRYNVIQDVSPVNLHPNKNNGNYYLDHQSNNQ</sequence>
<keyword evidence="1" id="KW-0433">Leucine-rich repeat</keyword>
<dbReference type="InterPro" id="IPR025875">
    <property type="entry name" value="Leu-rich_rpt_4"/>
</dbReference>
<proteinExistence type="predicted"/>
<dbReference type="InterPro" id="IPR050836">
    <property type="entry name" value="SDS22/Internalin_LRR"/>
</dbReference>
<dbReference type="InterPro" id="IPR032675">
    <property type="entry name" value="LRR_dom_sf"/>
</dbReference>
<dbReference type="Pfam" id="PF12799">
    <property type="entry name" value="LRR_4"/>
    <property type="match status" value="1"/>
</dbReference>
<dbReference type="PANTHER" id="PTHR46652">
    <property type="entry name" value="LEUCINE-RICH REPEAT AND IQ DOMAIN-CONTAINING PROTEIN 1-RELATED"/>
    <property type="match status" value="1"/>
</dbReference>
<dbReference type="Gene3D" id="3.80.10.10">
    <property type="entry name" value="Ribonuclease Inhibitor"/>
    <property type="match status" value="7"/>
</dbReference>
<gene>
    <name evidence="3" type="ORF">HINF_LOCUS24430</name>
    <name evidence="4" type="ORF">HINF_LOCUS30106</name>
</gene>
<dbReference type="SUPFAM" id="SSF52058">
    <property type="entry name" value="L domain-like"/>
    <property type="match status" value="4"/>
</dbReference>
<dbReference type="EMBL" id="CATOUU010000642">
    <property type="protein sequence ID" value="CAI9936785.1"/>
    <property type="molecule type" value="Genomic_DNA"/>
</dbReference>
<dbReference type="InterPro" id="IPR001611">
    <property type="entry name" value="Leu-rich_rpt"/>
</dbReference>
<name>A0AA86PJ16_9EUKA</name>
<keyword evidence="5" id="KW-1185">Reference proteome</keyword>
<evidence type="ECO:0000256" key="2">
    <source>
        <dbReference type="ARBA" id="ARBA00022737"/>
    </source>
</evidence>
<dbReference type="InterPro" id="IPR003591">
    <property type="entry name" value="Leu-rich_rpt_typical-subtyp"/>
</dbReference>
<protein>
    <recommendedName>
        <fullName evidence="6">Chaoptin</fullName>
    </recommendedName>
</protein>
<accession>A0AA86PJ16</accession>
<dbReference type="AlphaFoldDB" id="A0AA86PJ16"/>
<organism evidence="3">
    <name type="scientific">Hexamita inflata</name>
    <dbReference type="NCBI Taxonomy" id="28002"/>
    <lineage>
        <taxon>Eukaryota</taxon>
        <taxon>Metamonada</taxon>
        <taxon>Diplomonadida</taxon>
        <taxon>Hexamitidae</taxon>
        <taxon>Hexamitinae</taxon>
        <taxon>Hexamita</taxon>
    </lineage>
</organism>
<dbReference type="SMART" id="SM00369">
    <property type="entry name" value="LRR_TYP"/>
    <property type="match status" value="7"/>
</dbReference>
<dbReference type="PROSITE" id="PS51450">
    <property type="entry name" value="LRR"/>
    <property type="match status" value="10"/>
</dbReference>
<dbReference type="EMBL" id="CAXDID020000098">
    <property type="protein sequence ID" value="CAL6025268.1"/>
    <property type="molecule type" value="Genomic_DNA"/>
</dbReference>
<evidence type="ECO:0000313" key="3">
    <source>
        <dbReference type="EMBL" id="CAI9936785.1"/>
    </source>
</evidence>
<keyword evidence="2" id="KW-0677">Repeat</keyword>